<dbReference type="AlphaFoldDB" id="A0A6I6D607"/>
<dbReference type="Gene3D" id="3.30.70.120">
    <property type="match status" value="1"/>
</dbReference>
<dbReference type="Proteomes" id="UP000426444">
    <property type="component" value="Chromosome"/>
</dbReference>
<gene>
    <name evidence="1" type="ORF">SYNTR_0140</name>
</gene>
<accession>A0A6I6D607</accession>
<dbReference type="SMART" id="SM00938">
    <property type="entry name" value="P-II"/>
    <property type="match status" value="1"/>
</dbReference>
<protein>
    <submittedName>
        <fullName evidence="1">Regulatory protein, P-II family / Putative regulatory protein, P-II family</fullName>
    </submittedName>
</protein>
<dbReference type="InterPro" id="IPR011322">
    <property type="entry name" value="N-reg_PII-like_a/b"/>
</dbReference>
<dbReference type="EMBL" id="CP046457">
    <property type="protein sequence ID" value="QGT98733.1"/>
    <property type="molecule type" value="Genomic_DNA"/>
</dbReference>
<evidence type="ECO:0000313" key="2">
    <source>
        <dbReference type="Proteomes" id="UP000426444"/>
    </source>
</evidence>
<dbReference type="RefSeq" id="WP_156202697.1">
    <property type="nucleotide sequence ID" value="NZ_CP046457.1"/>
</dbReference>
<dbReference type="OrthoDB" id="9803021at2"/>
<keyword evidence="2" id="KW-1185">Reference proteome</keyword>
<dbReference type="InterPro" id="IPR015867">
    <property type="entry name" value="N-reg_PII/ATP_PRibTrfase_C"/>
</dbReference>
<dbReference type="PROSITE" id="PS51343">
    <property type="entry name" value="PII_GLNB_DOM"/>
    <property type="match status" value="1"/>
</dbReference>
<reference evidence="2" key="1">
    <citation type="journal article" date="2019" name="Microbiology">
        <title>Complete Genome Sequence of an Uncultured Bacterium of the Candidate Phylum Bipolaricaulota.</title>
        <authorList>
            <person name="Kadnikov V.V."/>
            <person name="Mardanov A.V."/>
            <person name="Beletsky A.V."/>
            <person name="Frank Y.A."/>
            <person name="Karnachuk O.V."/>
            <person name="Ravin N.V."/>
        </authorList>
    </citation>
    <scope>NUCLEOTIDE SEQUENCE [LARGE SCALE GENOMIC DNA]</scope>
</reference>
<name>A0A6I6D607_9FIRM</name>
<proteinExistence type="predicted"/>
<dbReference type="KEGG" id="salq:SYNTR_0140"/>
<evidence type="ECO:0000313" key="1">
    <source>
        <dbReference type="EMBL" id="QGT98733.1"/>
    </source>
</evidence>
<sequence length="113" mass="12292">MPYNSHDLIVTIVKKGWADKVVKASKQAGAEGATVIYGRGTGIHEQKKLLGLSIEPEKEMVLTIILKEETEKVLKAIEKGCSLDKPATGISFVIELKKVVGIVHLLEQLGVDE</sequence>
<dbReference type="GO" id="GO:0030234">
    <property type="term" value="F:enzyme regulator activity"/>
    <property type="evidence" value="ECO:0007669"/>
    <property type="project" value="InterPro"/>
</dbReference>
<dbReference type="GO" id="GO:0006808">
    <property type="term" value="P:regulation of nitrogen utilization"/>
    <property type="evidence" value="ECO:0007669"/>
    <property type="project" value="InterPro"/>
</dbReference>
<organism evidence="1 2">
    <name type="scientific">Candidatus Syntrophocurvum alkaliphilum</name>
    <dbReference type="NCBI Taxonomy" id="2293317"/>
    <lineage>
        <taxon>Bacteria</taxon>
        <taxon>Bacillati</taxon>
        <taxon>Bacillota</taxon>
        <taxon>Clostridia</taxon>
        <taxon>Eubacteriales</taxon>
        <taxon>Syntrophomonadaceae</taxon>
        <taxon>Candidatus Syntrophocurvum</taxon>
    </lineage>
</organism>
<dbReference type="Pfam" id="PF00543">
    <property type="entry name" value="P-II"/>
    <property type="match status" value="1"/>
</dbReference>
<dbReference type="SUPFAM" id="SSF54913">
    <property type="entry name" value="GlnB-like"/>
    <property type="match status" value="1"/>
</dbReference>
<dbReference type="InterPro" id="IPR002187">
    <property type="entry name" value="N-reg_PII"/>
</dbReference>